<proteinExistence type="predicted"/>
<evidence type="ECO:0000313" key="5">
    <source>
        <dbReference type="Proteomes" id="UP000029015"/>
    </source>
</evidence>
<dbReference type="PATRIC" id="fig|1437605.7.peg.723"/>
<keyword evidence="5" id="KW-1185">Reference proteome</keyword>
<feature type="transmembrane region" description="Helical" evidence="2">
    <location>
        <begin position="12"/>
        <end position="32"/>
    </location>
</feature>
<dbReference type="eggNOG" id="COG2304">
    <property type="taxonomic scope" value="Bacteria"/>
</dbReference>
<dbReference type="OrthoDB" id="9814325at2"/>
<dbReference type="Proteomes" id="UP000029015">
    <property type="component" value="Unassembled WGS sequence"/>
</dbReference>
<dbReference type="PROSITE" id="PS50234">
    <property type="entry name" value="VWFA"/>
    <property type="match status" value="1"/>
</dbReference>
<keyword evidence="2" id="KW-0812">Transmembrane</keyword>
<evidence type="ECO:0000313" key="4">
    <source>
        <dbReference type="EMBL" id="KFI40275.1"/>
    </source>
</evidence>
<keyword evidence="2" id="KW-0472">Membrane</keyword>
<keyword evidence="2" id="KW-1133">Transmembrane helix</keyword>
<organism evidence="4 5">
    <name type="scientific">Bifidobacterium actinocoloniiforme DSM 22766</name>
    <dbReference type="NCBI Taxonomy" id="1437605"/>
    <lineage>
        <taxon>Bacteria</taxon>
        <taxon>Bacillati</taxon>
        <taxon>Actinomycetota</taxon>
        <taxon>Actinomycetes</taxon>
        <taxon>Bifidobacteriales</taxon>
        <taxon>Bifidobacteriaceae</taxon>
        <taxon>Bifidobacterium</taxon>
    </lineage>
</organism>
<dbReference type="KEGG" id="bact:AB656_03495"/>
<dbReference type="EMBL" id="JGYK01000001">
    <property type="protein sequence ID" value="KFI40275.1"/>
    <property type="molecule type" value="Genomic_DNA"/>
</dbReference>
<evidence type="ECO:0000256" key="2">
    <source>
        <dbReference type="SAM" id="Phobius"/>
    </source>
</evidence>
<dbReference type="InterPro" id="IPR002035">
    <property type="entry name" value="VWF_A"/>
</dbReference>
<dbReference type="SUPFAM" id="SSF53300">
    <property type="entry name" value="vWA-like"/>
    <property type="match status" value="1"/>
</dbReference>
<evidence type="ECO:0000256" key="1">
    <source>
        <dbReference type="SAM" id="MobiDB-lite"/>
    </source>
</evidence>
<feature type="compositionally biased region" description="Polar residues" evidence="1">
    <location>
        <begin position="235"/>
        <end position="247"/>
    </location>
</feature>
<evidence type="ECO:0000259" key="3">
    <source>
        <dbReference type="PROSITE" id="PS50234"/>
    </source>
</evidence>
<dbReference type="RefSeq" id="WP_033503750.1">
    <property type="nucleotide sequence ID" value="NZ_CP011786.1"/>
</dbReference>
<reference evidence="4 5" key="1">
    <citation type="submission" date="2014-03" db="EMBL/GenBank/DDBJ databases">
        <title>Genomics of Bifidobacteria.</title>
        <authorList>
            <person name="Ventura M."/>
            <person name="Milani C."/>
            <person name="Lugli G.A."/>
        </authorList>
    </citation>
    <scope>NUCLEOTIDE SEQUENCE [LARGE SCALE GENOMIC DNA]</scope>
    <source>
        <strain evidence="4 5">DSM 22766</strain>
    </source>
</reference>
<dbReference type="Pfam" id="PF13519">
    <property type="entry name" value="VWA_2"/>
    <property type="match status" value="1"/>
</dbReference>
<protein>
    <submittedName>
        <fullName evidence="4">von Willebrand factor type A domain protein</fullName>
    </submittedName>
</protein>
<accession>A0A086Z175</accession>
<feature type="domain" description="VWFA" evidence="3">
    <location>
        <begin position="79"/>
        <end position="226"/>
    </location>
</feature>
<feature type="transmembrane region" description="Helical" evidence="2">
    <location>
        <begin position="317"/>
        <end position="336"/>
    </location>
</feature>
<gene>
    <name evidence="4" type="ORF">BACT_0977</name>
</gene>
<dbReference type="Gene3D" id="3.40.50.410">
    <property type="entry name" value="von Willebrand factor, type A domain"/>
    <property type="match status" value="1"/>
</dbReference>
<name>A0A086Z175_9BIFI</name>
<feature type="region of interest" description="Disordered" evidence="1">
    <location>
        <begin position="227"/>
        <end position="261"/>
    </location>
</feature>
<comment type="caution">
    <text evidence="4">The sequence shown here is derived from an EMBL/GenBank/DDBJ whole genome shotgun (WGS) entry which is preliminary data.</text>
</comment>
<dbReference type="InterPro" id="IPR036465">
    <property type="entry name" value="vWFA_dom_sf"/>
</dbReference>
<sequence length="343" mass="36985">MNGWTLAPSLGWIAGGVLTALLLAAAVCGPILRYRQRASYDASWLTVGRRSLIALVMALIVLTPSQVQTTRNQAVNATDVYVAVDVTGSMAVQDAHYGSQDTISRLDAAKRAVSDITQSYPDASFAAVRFGSSGTLDLPLTPDGRALGNWARNLTTEPTDLSAGSSLDAPLDPLVLSLKETKDRHPDDRIVLYLITDGEQTSAKSRRSFSTLRAYLDDAFTLGVGSAQGGKVPVSSRTPRQGAQTGAQDWVKDPATGQPGISKMDEGQLKAMADEMSGHYLPIDASHTLKDGPAVKTAQRYRVQVTHGERTRVTPCVWPLALILLALLAWEMVDWIRTSRRLL</sequence>
<dbReference type="AlphaFoldDB" id="A0A086Z175"/>
<dbReference type="STRING" id="1437605.AB656_03495"/>